<evidence type="ECO:0000256" key="10">
    <source>
        <dbReference type="ARBA" id="ARBA00049248"/>
    </source>
</evidence>
<keyword evidence="6" id="KW-0274">FAD</keyword>
<evidence type="ECO:0000256" key="1">
    <source>
        <dbReference type="ARBA" id="ARBA00001974"/>
    </source>
</evidence>
<evidence type="ECO:0000256" key="8">
    <source>
        <dbReference type="ARBA" id="ARBA00023002"/>
    </source>
</evidence>
<comment type="catalytic activity">
    <reaction evidence="10">
        <text>L-ornithine + NADH + O2 = N(5)-hydroxy-L-ornithine + NAD(+) + H2O</text>
        <dbReference type="Rhea" id="RHEA:41512"/>
        <dbReference type="ChEBI" id="CHEBI:15377"/>
        <dbReference type="ChEBI" id="CHEBI:15379"/>
        <dbReference type="ChEBI" id="CHEBI:46911"/>
        <dbReference type="ChEBI" id="CHEBI:57540"/>
        <dbReference type="ChEBI" id="CHEBI:57945"/>
        <dbReference type="ChEBI" id="CHEBI:78275"/>
        <dbReference type="EC" id="1.14.13.196"/>
    </reaction>
</comment>
<dbReference type="InterPro" id="IPR025700">
    <property type="entry name" value="Lys/Orn_oxygenase"/>
</dbReference>
<dbReference type="EC" id="1.14.13.196" evidence="4"/>
<dbReference type="GO" id="GO:0016491">
    <property type="term" value="F:oxidoreductase activity"/>
    <property type="evidence" value="ECO:0007669"/>
    <property type="project" value="UniProtKB-KW"/>
</dbReference>
<dbReference type="PANTHER" id="PTHR42802">
    <property type="entry name" value="MONOOXYGENASE"/>
    <property type="match status" value="1"/>
</dbReference>
<dbReference type="Proteomes" id="UP000258309">
    <property type="component" value="Unassembled WGS sequence"/>
</dbReference>
<dbReference type="AlphaFoldDB" id="A0A3E2H9M1"/>
<protein>
    <recommendedName>
        <fullName evidence="4">L-ornithine N(5)-monooxygenase [NAD(P)H]</fullName>
        <ecNumber evidence="4">1.14.13.196</ecNumber>
    </recommendedName>
</protein>
<evidence type="ECO:0000256" key="6">
    <source>
        <dbReference type="ARBA" id="ARBA00022827"/>
    </source>
</evidence>
<evidence type="ECO:0000256" key="11">
    <source>
        <dbReference type="SAM" id="MobiDB-lite"/>
    </source>
</evidence>
<feature type="region of interest" description="Disordered" evidence="11">
    <location>
        <begin position="44"/>
        <end position="67"/>
    </location>
</feature>
<feature type="non-terminal residue" evidence="12">
    <location>
        <position position="1"/>
    </location>
</feature>
<dbReference type="InterPro" id="IPR036188">
    <property type="entry name" value="FAD/NAD-bd_sf"/>
</dbReference>
<dbReference type="EMBL" id="NCSJ02000115">
    <property type="protein sequence ID" value="RFU29851.1"/>
    <property type="molecule type" value="Genomic_DNA"/>
</dbReference>
<evidence type="ECO:0000313" key="12">
    <source>
        <dbReference type="EMBL" id="RFU29851.1"/>
    </source>
</evidence>
<dbReference type="GO" id="GO:0006879">
    <property type="term" value="P:intracellular iron ion homeostasis"/>
    <property type="evidence" value="ECO:0007669"/>
    <property type="project" value="TreeGrafter"/>
</dbReference>
<dbReference type="SUPFAM" id="SSF51905">
    <property type="entry name" value="FAD/NAD(P)-binding domain"/>
    <property type="match status" value="1"/>
</dbReference>
<dbReference type="Gene3D" id="3.50.50.60">
    <property type="entry name" value="FAD/NAD(P)-binding domain"/>
    <property type="match status" value="1"/>
</dbReference>
<evidence type="ECO:0000256" key="2">
    <source>
        <dbReference type="ARBA" id="ARBA00004924"/>
    </source>
</evidence>
<dbReference type="Pfam" id="PF13434">
    <property type="entry name" value="Lys_Orn_oxgnase"/>
    <property type="match status" value="1"/>
</dbReference>
<evidence type="ECO:0000313" key="13">
    <source>
        <dbReference type="Proteomes" id="UP000258309"/>
    </source>
</evidence>
<comment type="pathway">
    <text evidence="2">Siderophore biosynthesis.</text>
</comment>
<keyword evidence="8" id="KW-0560">Oxidoreductase</keyword>
<evidence type="ECO:0000256" key="3">
    <source>
        <dbReference type="ARBA" id="ARBA00007588"/>
    </source>
</evidence>
<accession>A0A3E2H9M1</accession>
<evidence type="ECO:0000256" key="4">
    <source>
        <dbReference type="ARBA" id="ARBA00012881"/>
    </source>
</evidence>
<comment type="similarity">
    <text evidence="3">Belongs to the lysine N(6)-hydroxylase/L-ornithine N(5)-oxygenase family.</text>
</comment>
<name>A0A3E2H9M1_SCYLI</name>
<feature type="compositionally biased region" description="Low complexity" evidence="11">
    <location>
        <begin position="49"/>
        <end position="67"/>
    </location>
</feature>
<dbReference type="OrthoDB" id="3519933at2759"/>
<keyword evidence="5" id="KW-0285">Flavoprotein</keyword>
<dbReference type="PRINTS" id="PR00368">
    <property type="entry name" value="FADPNR"/>
</dbReference>
<feature type="non-terminal residue" evidence="12">
    <location>
        <position position="520"/>
    </location>
</feature>
<organism evidence="12 13">
    <name type="scientific">Scytalidium lignicola</name>
    <name type="common">Hyphomycete</name>
    <dbReference type="NCBI Taxonomy" id="5539"/>
    <lineage>
        <taxon>Eukaryota</taxon>
        <taxon>Fungi</taxon>
        <taxon>Dikarya</taxon>
        <taxon>Ascomycota</taxon>
        <taxon>Pezizomycotina</taxon>
        <taxon>Leotiomycetes</taxon>
        <taxon>Leotiomycetes incertae sedis</taxon>
        <taxon>Scytalidium</taxon>
    </lineage>
</organism>
<evidence type="ECO:0000256" key="7">
    <source>
        <dbReference type="ARBA" id="ARBA00022857"/>
    </source>
</evidence>
<comment type="caution">
    <text evidence="12">The sequence shown here is derived from an EMBL/GenBank/DDBJ whole genome shotgun (WGS) entry which is preliminary data.</text>
</comment>
<proteinExistence type="inferred from homology"/>
<sequence length="520" mass="57024">MPPSAISSPAEAAPDAFTSSHFQGGGISQVNGHATLLAVSTTDVSSNDGLLSPTPESSTTGSTSTSTFPLVSQDDELDLLCVGFGPANIAIGIALHDAIKDSSSHISSSRVPKILFLEKNPQFSWHSGMQIPGAKMQISFLKDLATPRDPTSRFTFLNYLKTIGRLNTFINLCTFLPSRLEFEDYLRWCASFFENEGCVRYNQEVLSVTTGSQGPDGKVGNFLVSTRDGTGNVVTRKARNVVIAAGGRAVIPDVVRGFKNVYHSSEYMNEIQQIPKTGHTPPEFAVIGGGQSAAEIFNDLWDRFPQSKVTLIVKSSNLRPSDDSPFVNEIFDPDRVDGMYQRNPADRAAALLEDKATNYSVVRIDLLEHLYEKLYMQRLVNPDERSWRCRILTNRNIDAASEVAKGDRSGVVLKLSSPGKDQEDLTANYVFSGTGYARNAHENILKGTQELLSSNLNSERQFPVARDYRVLYDEQKVDNNAGVWLQGCNEATHGLSDSLLSILAIRGGEMVQNIFSPGRR</sequence>
<evidence type="ECO:0000256" key="5">
    <source>
        <dbReference type="ARBA" id="ARBA00022630"/>
    </source>
</evidence>
<gene>
    <name evidence="12" type="ORF">B7463_g6469</name>
</gene>
<dbReference type="STRING" id="5539.A0A3E2H9M1"/>
<dbReference type="OMA" id="YHGNTNY"/>
<comment type="cofactor">
    <cofactor evidence="1">
        <name>FAD</name>
        <dbReference type="ChEBI" id="CHEBI:57692"/>
    </cofactor>
</comment>
<keyword evidence="7" id="KW-0521">NADP</keyword>
<comment type="catalytic activity">
    <reaction evidence="9">
        <text>L-ornithine + NADPH + O2 = N(5)-hydroxy-L-ornithine + NADP(+) + H2O</text>
        <dbReference type="Rhea" id="RHEA:41508"/>
        <dbReference type="ChEBI" id="CHEBI:15377"/>
        <dbReference type="ChEBI" id="CHEBI:15379"/>
        <dbReference type="ChEBI" id="CHEBI:46911"/>
        <dbReference type="ChEBI" id="CHEBI:57783"/>
        <dbReference type="ChEBI" id="CHEBI:58349"/>
        <dbReference type="ChEBI" id="CHEBI:78275"/>
        <dbReference type="EC" id="1.14.13.196"/>
    </reaction>
</comment>
<evidence type="ECO:0000256" key="9">
    <source>
        <dbReference type="ARBA" id="ARBA00047598"/>
    </source>
</evidence>
<reference evidence="12 13" key="1">
    <citation type="submission" date="2018-05" db="EMBL/GenBank/DDBJ databases">
        <title>Draft genome sequence of Scytalidium lignicola DSM 105466, a ubiquitous saprotrophic fungus.</title>
        <authorList>
            <person name="Buettner E."/>
            <person name="Gebauer A.M."/>
            <person name="Hofrichter M."/>
            <person name="Liers C."/>
            <person name="Kellner H."/>
        </authorList>
    </citation>
    <scope>NUCLEOTIDE SEQUENCE [LARGE SCALE GENOMIC DNA]</scope>
    <source>
        <strain evidence="12 13">DSM 105466</strain>
    </source>
</reference>
<keyword evidence="13" id="KW-1185">Reference proteome</keyword>
<dbReference type="PANTHER" id="PTHR42802:SF1">
    <property type="entry name" value="L-ORNITHINE N(5)-MONOOXYGENASE"/>
    <property type="match status" value="1"/>
</dbReference>